<feature type="compositionally biased region" description="Basic residues" evidence="1">
    <location>
        <begin position="429"/>
        <end position="441"/>
    </location>
</feature>
<protein>
    <submittedName>
        <fullName evidence="2">Uncharacterized protein</fullName>
    </submittedName>
</protein>
<feature type="region of interest" description="Disordered" evidence="1">
    <location>
        <begin position="250"/>
        <end position="273"/>
    </location>
</feature>
<dbReference type="EMBL" id="JANIEX010000918">
    <property type="protein sequence ID" value="KAJ3562054.1"/>
    <property type="molecule type" value="Genomic_DNA"/>
</dbReference>
<organism evidence="2 3">
    <name type="scientific">Leucocoprinus birnbaumii</name>
    <dbReference type="NCBI Taxonomy" id="56174"/>
    <lineage>
        <taxon>Eukaryota</taxon>
        <taxon>Fungi</taxon>
        <taxon>Dikarya</taxon>
        <taxon>Basidiomycota</taxon>
        <taxon>Agaricomycotina</taxon>
        <taxon>Agaricomycetes</taxon>
        <taxon>Agaricomycetidae</taxon>
        <taxon>Agaricales</taxon>
        <taxon>Agaricineae</taxon>
        <taxon>Agaricaceae</taxon>
        <taxon>Leucocoprinus</taxon>
    </lineage>
</organism>
<evidence type="ECO:0000313" key="2">
    <source>
        <dbReference type="EMBL" id="KAJ3562054.1"/>
    </source>
</evidence>
<feature type="region of interest" description="Disordered" evidence="1">
    <location>
        <begin position="294"/>
        <end position="319"/>
    </location>
</feature>
<dbReference type="AlphaFoldDB" id="A0AAD5VNA5"/>
<feature type="compositionally biased region" description="Acidic residues" evidence="1">
    <location>
        <begin position="387"/>
        <end position="404"/>
    </location>
</feature>
<proteinExistence type="predicted"/>
<reference evidence="2" key="1">
    <citation type="submission" date="2022-07" db="EMBL/GenBank/DDBJ databases">
        <title>Genome Sequence of Leucocoprinus birnbaumii.</title>
        <authorList>
            <person name="Buettner E."/>
        </authorList>
    </citation>
    <scope>NUCLEOTIDE SEQUENCE</scope>
    <source>
        <strain evidence="2">VT141</strain>
    </source>
</reference>
<accession>A0AAD5VNA5</accession>
<gene>
    <name evidence="2" type="ORF">NP233_g9812</name>
</gene>
<keyword evidence="3" id="KW-1185">Reference proteome</keyword>
<evidence type="ECO:0000256" key="1">
    <source>
        <dbReference type="SAM" id="MobiDB-lite"/>
    </source>
</evidence>
<name>A0AAD5VNA5_9AGAR</name>
<comment type="caution">
    <text evidence="2">The sequence shown here is derived from an EMBL/GenBank/DDBJ whole genome shotgun (WGS) entry which is preliminary data.</text>
</comment>
<evidence type="ECO:0000313" key="3">
    <source>
        <dbReference type="Proteomes" id="UP001213000"/>
    </source>
</evidence>
<feature type="compositionally biased region" description="Low complexity" evidence="1">
    <location>
        <begin position="294"/>
        <end position="303"/>
    </location>
</feature>
<feature type="compositionally biased region" description="Polar residues" evidence="1">
    <location>
        <begin position="346"/>
        <end position="364"/>
    </location>
</feature>
<dbReference type="Proteomes" id="UP001213000">
    <property type="component" value="Unassembled WGS sequence"/>
</dbReference>
<sequence>MLVGIVSTDRLFLSPIGNYNKKYGPLSAAKFQFTLSCPRNDSVLREDWMTGLEVLRKIQGSIAATTKRRYLILEDTIPPSIRLSAPIFEKKGTPRMTFHVSQNSDTEDINDNDYATSLWPVPSEHQESLEAISNTHRVLPLAIYDEENECINIEDAEDRLTDTLVEVAFSLQHYTMSKDTAAAHDSFTGKIEQIVVIRPPGPPLASPFKDFGRRGPWRPIEAQPFTVPSGAGVSPSALAMLTLCDGKTKTTATKKTANRTSAPTVTPPKAPHSYMKRQPISAVTTPPLVSASASAAVAGPSRIPARRARRATRSGTSKASIQTPILVVDTNIDAHKDAPESPMLVSDSTSERSQNSAEPETTSKSKTKAPANLNKRRLNGQSKAVEEVMEEVEDFDGDVSETETLDGKPEVESSPPAEVAPVVEEPPKKRARTTKGKARAL</sequence>
<feature type="compositionally biased region" description="Low complexity" evidence="1">
    <location>
        <begin position="412"/>
        <end position="423"/>
    </location>
</feature>
<feature type="region of interest" description="Disordered" evidence="1">
    <location>
        <begin position="336"/>
        <end position="441"/>
    </location>
</feature>